<organism evidence="3 4">
    <name type="scientific">Cercospora kikuchii</name>
    <dbReference type="NCBI Taxonomy" id="84275"/>
    <lineage>
        <taxon>Eukaryota</taxon>
        <taxon>Fungi</taxon>
        <taxon>Dikarya</taxon>
        <taxon>Ascomycota</taxon>
        <taxon>Pezizomycotina</taxon>
        <taxon>Dothideomycetes</taxon>
        <taxon>Dothideomycetidae</taxon>
        <taxon>Mycosphaerellales</taxon>
        <taxon>Mycosphaerellaceae</taxon>
        <taxon>Cercospora</taxon>
    </lineage>
</organism>
<gene>
    <name evidence="3" type="ORF">CKM354_000948700</name>
</gene>
<keyword evidence="2" id="KW-0732">Signal</keyword>
<feature type="compositionally biased region" description="Polar residues" evidence="1">
    <location>
        <begin position="119"/>
        <end position="133"/>
    </location>
</feature>
<name>A0A9P3CKX1_9PEZI</name>
<keyword evidence="4" id="KW-1185">Reference proteome</keyword>
<feature type="region of interest" description="Disordered" evidence="1">
    <location>
        <begin position="108"/>
        <end position="214"/>
    </location>
</feature>
<dbReference type="OrthoDB" id="5427833at2759"/>
<accession>A0A9P3CKX1</accession>
<evidence type="ECO:0000313" key="4">
    <source>
        <dbReference type="Proteomes" id="UP000825890"/>
    </source>
</evidence>
<dbReference type="AlphaFoldDB" id="A0A9P3CKX1"/>
<evidence type="ECO:0000256" key="2">
    <source>
        <dbReference type="SAM" id="SignalP"/>
    </source>
</evidence>
<dbReference type="GeneID" id="68295062"/>
<sequence>MRLDGATALLALPAVAFATVSLSNFKSDKNDPDPSSLPAACAKVYTATISGCVAEDFPQGGNDCSSACAQGMQDMEQRVQDACDNADLKDFPILTQFLAGNGPKALCGSSARAPDQDTDTTSSQALATRSRTQSVPSASSTETSSTRSASTASTSESITSSSPVPTVTEQTTILVDSSSPATPAATSSRGNGQTSSNDYSGQGSPFDTLPSPSSTMRSAYISLGTMVLAAAMACMGVMGR</sequence>
<proteinExistence type="predicted"/>
<evidence type="ECO:0008006" key="5">
    <source>
        <dbReference type="Google" id="ProtNLM"/>
    </source>
</evidence>
<reference evidence="3 4" key="1">
    <citation type="submission" date="2021-01" db="EMBL/GenBank/DDBJ databases">
        <title>Cercospora kikuchii MAFF 305040 whole genome shotgun sequence.</title>
        <authorList>
            <person name="Kashiwa T."/>
            <person name="Suzuki T."/>
        </authorList>
    </citation>
    <scope>NUCLEOTIDE SEQUENCE [LARGE SCALE GENOMIC DNA]</scope>
    <source>
        <strain evidence="3 4">MAFF 305040</strain>
    </source>
</reference>
<feature type="compositionally biased region" description="Polar residues" evidence="1">
    <location>
        <begin position="189"/>
        <end position="214"/>
    </location>
</feature>
<evidence type="ECO:0000256" key="1">
    <source>
        <dbReference type="SAM" id="MobiDB-lite"/>
    </source>
</evidence>
<feature type="signal peptide" evidence="2">
    <location>
        <begin position="1"/>
        <end position="18"/>
    </location>
</feature>
<feature type="chain" id="PRO_5040408056" description="Extracellular membrane protein CFEM domain-containing protein" evidence="2">
    <location>
        <begin position="19"/>
        <end position="240"/>
    </location>
</feature>
<comment type="caution">
    <text evidence="3">The sequence shown here is derived from an EMBL/GenBank/DDBJ whole genome shotgun (WGS) entry which is preliminary data.</text>
</comment>
<dbReference type="EMBL" id="BOLY01000006">
    <property type="protein sequence ID" value="GIZ46359.1"/>
    <property type="molecule type" value="Genomic_DNA"/>
</dbReference>
<evidence type="ECO:0000313" key="3">
    <source>
        <dbReference type="EMBL" id="GIZ46359.1"/>
    </source>
</evidence>
<dbReference type="Proteomes" id="UP000825890">
    <property type="component" value="Unassembled WGS sequence"/>
</dbReference>
<protein>
    <recommendedName>
        <fullName evidence="5">Extracellular membrane protein CFEM domain-containing protein</fullName>
    </recommendedName>
</protein>
<feature type="compositionally biased region" description="Low complexity" evidence="1">
    <location>
        <begin position="134"/>
        <end position="188"/>
    </location>
</feature>
<dbReference type="RefSeq" id="XP_044660846.1">
    <property type="nucleotide sequence ID" value="XM_044804911.1"/>
</dbReference>